<dbReference type="InterPro" id="IPR028098">
    <property type="entry name" value="Glyco_trans_4-like_N"/>
</dbReference>
<dbReference type="AlphaFoldDB" id="A0A2H0VJ82"/>
<proteinExistence type="predicted"/>
<evidence type="ECO:0000259" key="1">
    <source>
        <dbReference type="Pfam" id="PF00534"/>
    </source>
</evidence>
<protein>
    <recommendedName>
        <fullName evidence="5">Glycosyl transferase family 1 domain-containing protein</fullName>
    </recommendedName>
</protein>
<organism evidence="3 4">
    <name type="scientific">Candidatus Collierbacteria bacterium CG10_big_fil_rev_8_21_14_0_10_44_9</name>
    <dbReference type="NCBI Taxonomy" id="1974535"/>
    <lineage>
        <taxon>Bacteria</taxon>
        <taxon>Candidatus Collieribacteriota</taxon>
    </lineage>
</organism>
<dbReference type="Gene3D" id="3.40.50.2000">
    <property type="entry name" value="Glycogen Phosphorylase B"/>
    <property type="match status" value="2"/>
</dbReference>
<accession>A0A2H0VJ82</accession>
<dbReference type="GO" id="GO:0016757">
    <property type="term" value="F:glycosyltransferase activity"/>
    <property type="evidence" value="ECO:0007669"/>
    <property type="project" value="InterPro"/>
</dbReference>
<dbReference type="PANTHER" id="PTHR45947:SF3">
    <property type="entry name" value="SULFOQUINOVOSYL TRANSFERASE SQD2"/>
    <property type="match status" value="1"/>
</dbReference>
<reference evidence="4" key="1">
    <citation type="submission" date="2017-09" db="EMBL/GenBank/DDBJ databases">
        <title>Depth-based differentiation of microbial function through sediment-hosted aquifers and enrichment of novel symbionts in the deep terrestrial subsurface.</title>
        <authorList>
            <person name="Probst A.J."/>
            <person name="Ladd B."/>
            <person name="Jarett J.K."/>
            <person name="Geller-Mcgrath D.E."/>
            <person name="Sieber C.M.K."/>
            <person name="Emerson J.B."/>
            <person name="Anantharaman K."/>
            <person name="Thomas B.C."/>
            <person name="Malmstrom R."/>
            <person name="Stieglmeier M."/>
            <person name="Klingl A."/>
            <person name="Woyke T."/>
            <person name="Ryan C.M."/>
            <person name="Banfield J.F."/>
        </authorList>
    </citation>
    <scope>NUCLEOTIDE SEQUENCE [LARGE SCALE GENOMIC DNA]</scope>
</reference>
<dbReference type="CDD" id="cd03801">
    <property type="entry name" value="GT4_PimA-like"/>
    <property type="match status" value="1"/>
</dbReference>
<feature type="domain" description="Glycosyltransferase subfamily 4-like N-terminal" evidence="2">
    <location>
        <begin position="69"/>
        <end position="178"/>
    </location>
</feature>
<evidence type="ECO:0000313" key="4">
    <source>
        <dbReference type="Proteomes" id="UP000230796"/>
    </source>
</evidence>
<evidence type="ECO:0000313" key="3">
    <source>
        <dbReference type="EMBL" id="PIR99146.1"/>
    </source>
</evidence>
<evidence type="ECO:0000259" key="2">
    <source>
        <dbReference type="Pfam" id="PF13439"/>
    </source>
</evidence>
<dbReference type="PANTHER" id="PTHR45947">
    <property type="entry name" value="SULFOQUINOVOSYL TRANSFERASE SQD2"/>
    <property type="match status" value="1"/>
</dbReference>
<dbReference type="SUPFAM" id="SSF53756">
    <property type="entry name" value="UDP-Glycosyltransferase/glycogen phosphorylase"/>
    <property type="match status" value="1"/>
</dbReference>
<dbReference type="Pfam" id="PF13439">
    <property type="entry name" value="Glyco_transf_4"/>
    <property type="match status" value="1"/>
</dbReference>
<gene>
    <name evidence="3" type="ORF">COT87_00935</name>
</gene>
<dbReference type="Proteomes" id="UP000230796">
    <property type="component" value="Unassembled WGS sequence"/>
</dbReference>
<dbReference type="Pfam" id="PF00534">
    <property type="entry name" value="Glycos_transf_1"/>
    <property type="match status" value="1"/>
</dbReference>
<feature type="domain" description="Glycosyl transferase family 1" evidence="1">
    <location>
        <begin position="187"/>
        <end position="329"/>
    </location>
</feature>
<sequence>MIHLLRANHANEFELQNYKGIKDLHVITSHHPLTDISLPSTKLWSPTDLPRFPFRRQLLNRLIGGEQWLLGLESIIHSHSVESIQRNVIHTAETYTPYTHQAVQLRKQGKISKLVCTCWETIPGNNEKFARLRKWKSEAYKCVDLFHTSTRRAKDALIAEGVDPKKIIVIPYGVDLNRFQPTSLQGESLKGKRCVVLTVARLEKEKGMEDLEIVAQSLPQYDFLVVGQGTYNPRGSNIKITSVLYSQIHKIYQKADIFFLPSRTTSNWEEQYGMSLVEAMACGLPIIASNSGAIPEVVGNAGITHQVCDVDKMVKTINDLLANPDQIRKHSKRSLARAKRLYDSRKVAIKLAKLYC</sequence>
<dbReference type="InterPro" id="IPR050194">
    <property type="entry name" value="Glycosyltransferase_grp1"/>
</dbReference>
<comment type="caution">
    <text evidence="3">The sequence shown here is derived from an EMBL/GenBank/DDBJ whole genome shotgun (WGS) entry which is preliminary data.</text>
</comment>
<evidence type="ECO:0008006" key="5">
    <source>
        <dbReference type="Google" id="ProtNLM"/>
    </source>
</evidence>
<dbReference type="InterPro" id="IPR001296">
    <property type="entry name" value="Glyco_trans_1"/>
</dbReference>
<dbReference type="EMBL" id="PFAF01000016">
    <property type="protein sequence ID" value="PIR99146.1"/>
    <property type="molecule type" value="Genomic_DNA"/>
</dbReference>
<name>A0A2H0VJ82_9BACT</name>